<dbReference type="EMBL" id="MAJD01000002">
    <property type="protein sequence ID" value="OBX33802.1"/>
    <property type="molecule type" value="Genomic_DNA"/>
</dbReference>
<accession>A0A1B8NUX5</accession>
<proteinExistence type="predicted"/>
<reference evidence="1 2" key="1">
    <citation type="submission" date="2016-06" db="EMBL/GenBank/DDBJ databases">
        <title>Genome sequence of halotolerant plant growth promoting strain of Halomonas elongata HEK1 isolated from salterns of Rann of Kutch, Gujarat, India.</title>
        <authorList>
            <person name="Gaba S."/>
            <person name="Singh R.N."/>
            <person name="Abrol S."/>
            <person name="Kaushik R."/>
            <person name="Saxena A.K."/>
        </authorList>
    </citation>
    <scope>NUCLEOTIDE SEQUENCE [LARGE SCALE GENOMIC DNA]</scope>
    <source>
        <strain evidence="1 2">HEK1</strain>
    </source>
</reference>
<protein>
    <submittedName>
        <fullName evidence="1">Uncharacterized protein</fullName>
    </submittedName>
</protein>
<name>A0A1B8NUX5_HALEL</name>
<organism evidence="1 2">
    <name type="scientific">Halomonas elongata</name>
    <dbReference type="NCBI Taxonomy" id="2746"/>
    <lineage>
        <taxon>Bacteria</taxon>
        <taxon>Pseudomonadati</taxon>
        <taxon>Pseudomonadota</taxon>
        <taxon>Gammaproteobacteria</taxon>
        <taxon>Oceanospirillales</taxon>
        <taxon>Halomonadaceae</taxon>
        <taxon>Halomonas</taxon>
    </lineage>
</organism>
<sequence>MSALHVPSSSCRVGAAIRLTIEQCPAGIFLERQARNLLYLVTFETEIGQYPVVVASRLAT</sequence>
<evidence type="ECO:0000313" key="1">
    <source>
        <dbReference type="EMBL" id="OBX33802.1"/>
    </source>
</evidence>
<dbReference type="Proteomes" id="UP000092504">
    <property type="component" value="Unassembled WGS sequence"/>
</dbReference>
<dbReference type="AlphaFoldDB" id="A0A1B8NUX5"/>
<comment type="caution">
    <text evidence="1">The sequence shown here is derived from an EMBL/GenBank/DDBJ whole genome shotgun (WGS) entry which is preliminary data.</text>
</comment>
<evidence type="ECO:0000313" key="2">
    <source>
        <dbReference type="Proteomes" id="UP000092504"/>
    </source>
</evidence>
<gene>
    <name evidence="1" type="ORF">A8U91_02844</name>
</gene>